<evidence type="ECO:0000313" key="1">
    <source>
        <dbReference type="EMBL" id="GCL69222.1"/>
    </source>
</evidence>
<dbReference type="EMBL" id="BJCR01000028">
    <property type="protein sequence ID" value="GCL69222.1"/>
    <property type="molecule type" value="Genomic_DNA"/>
</dbReference>
<dbReference type="SUPFAM" id="SSF143744">
    <property type="entry name" value="GlcG-like"/>
    <property type="match status" value="1"/>
</dbReference>
<proteinExistence type="predicted"/>
<accession>A0A480B8W4</accession>
<protein>
    <recommendedName>
        <fullName evidence="3">PduO protein</fullName>
    </recommendedName>
</protein>
<dbReference type="InterPro" id="IPR038084">
    <property type="entry name" value="PduO/GlcC-like_sf"/>
</dbReference>
<evidence type="ECO:0008006" key="3">
    <source>
        <dbReference type="Google" id="ProtNLM"/>
    </source>
</evidence>
<dbReference type="InterPro" id="IPR052517">
    <property type="entry name" value="GlcG_carb_metab_protein"/>
</dbReference>
<dbReference type="Pfam" id="PF03928">
    <property type="entry name" value="HbpS-like"/>
    <property type="match status" value="1"/>
</dbReference>
<dbReference type="AlphaFoldDB" id="A0A480B8W4"/>
<organism evidence="1 2">
    <name type="scientific">Veillonella tobetsuensis</name>
    <dbReference type="NCBI Taxonomy" id="1110546"/>
    <lineage>
        <taxon>Bacteria</taxon>
        <taxon>Bacillati</taxon>
        <taxon>Bacillota</taxon>
        <taxon>Negativicutes</taxon>
        <taxon>Veillonellales</taxon>
        <taxon>Veillonellaceae</taxon>
        <taxon>Veillonella</taxon>
    </lineage>
</organism>
<comment type="caution">
    <text evidence="1">The sequence shown here is derived from an EMBL/GenBank/DDBJ whole genome shotgun (WGS) entry which is preliminary data.</text>
</comment>
<sequence>MDIYDSVRQIIETMKRTPSVINDNNVLIGDTVHIKNNKAITIESVVDTIVKACETESYRLGVPVVVAIVDASGSLVYQRRMERSLGVSIELAPHKAYTAVAFRCSTAKLGKEIQPGSSLYGIETMVKKPIVLFGGGEPLMYEDYLLGGLGISGGTVEEDMLIVKAGLQAFQEYIKGA</sequence>
<reference evidence="1 2" key="1">
    <citation type="submission" date="2019-03" db="EMBL/GenBank/DDBJ databases">
        <title>Draft genome sequences of two Veillonella tobetsuensis clinical isolates from intraoperative bronchial fluids of elderly patients with pulmonary carcinoma.</title>
        <authorList>
            <person name="Akiyama T."/>
        </authorList>
    </citation>
    <scope>NUCLEOTIDE SEQUENCE [LARGE SCALE GENOMIC DNA]</scope>
    <source>
        <strain evidence="1 2">PAGU 1579</strain>
    </source>
</reference>
<gene>
    <name evidence="1" type="ORF">PAGU1579_09910</name>
</gene>
<dbReference type="Proteomes" id="UP000303581">
    <property type="component" value="Unassembled WGS sequence"/>
</dbReference>
<evidence type="ECO:0000313" key="2">
    <source>
        <dbReference type="Proteomes" id="UP000303581"/>
    </source>
</evidence>
<name>A0A480B8W4_9FIRM</name>
<dbReference type="InterPro" id="IPR005624">
    <property type="entry name" value="PduO/GlcC-like"/>
</dbReference>
<dbReference type="Gene3D" id="3.30.450.150">
    <property type="entry name" value="Haem-degrading domain"/>
    <property type="match status" value="1"/>
</dbReference>
<dbReference type="PANTHER" id="PTHR34309:SF1">
    <property type="entry name" value="PROTEIN GLCG"/>
    <property type="match status" value="1"/>
</dbReference>
<dbReference type="RefSeq" id="WP_059363593.1">
    <property type="nucleotide sequence ID" value="NZ_BBXI01000016.1"/>
</dbReference>
<keyword evidence="2" id="KW-1185">Reference proteome</keyword>
<dbReference type="PANTHER" id="PTHR34309">
    <property type="entry name" value="SLR1406 PROTEIN"/>
    <property type="match status" value="1"/>
</dbReference>